<comment type="caution">
    <text evidence="1">The sequence shown here is derived from an EMBL/GenBank/DDBJ whole genome shotgun (WGS) entry which is preliminary data.</text>
</comment>
<accession>A0ABS8VP96</accession>
<protein>
    <submittedName>
        <fullName evidence="1">Uncharacterized protein</fullName>
    </submittedName>
</protein>
<gene>
    <name evidence="1" type="ORF">HAX54_038805</name>
</gene>
<name>A0ABS8VP96_DATST</name>
<keyword evidence="2" id="KW-1185">Reference proteome</keyword>
<organism evidence="1 2">
    <name type="scientific">Datura stramonium</name>
    <name type="common">Jimsonweed</name>
    <name type="synonym">Common thornapple</name>
    <dbReference type="NCBI Taxonomy" id="4076"/>
    <lineage>
        <taxon>Eukaryota</taxon>
        <taxon>Viridiplantae</taxon>
        <taxon>Streptophyta</taxon>
        <taxon>Embryophyta</taxon>
        <taxon>Tracheophyta</taxon>
        <taxon>Spermatophyta</taxon>
        <taxon>Magnoliopsida</taxon>
        <taxon>eudicotyledons</taxon>
        <taxon>Gunneridae</taxon>
        <taxon>Pentapetalae</taxon>
        <taxon>asterids</taxon>
        <taxon>lamiids</taxon>
        <taxon>Solanales</taxon>
        <taxon>Solanaceae</taxon>
        <taxon>Solanoideae</taxon>
        <taxon>Datureae</taxon>
        <taxon>Datura</taxon>
    </lineage>
</organism>
<reference evidence="1 2" key="1">
    <citation type="journal article" date="2021" name="BMC Genomics">
        <title>Datura genome reveals duplications of psychoactive alkaloid biosynthetic genes and high mutation rate following tissue culture.</title>
        <authorList>
            <person name="Rajewski A."/>
            <person name="Carter-House D."/>
            <person name="Stajich J."/>
            <person name="Litt A."/>
        </authorList>
    </citation>
    <scope>NUCLEOTIDE SEQUENCE [LARGE SCALE GENOMIC DNA]</scope>
    <source>
        <strain evidence="1">AR-01</strain>
    </source>
</reference>
<proteinExistence type="predicted"/>
<dbReference type="EMBL" id="JACEIK010005324">
    <property type="protein sequence ID" value="MCE0481228.1"/>
    <property type="molecule type" value="Genomic_DNA"/>
</dbReference>
<evidence type="ECO:0000313" key="2">
    <source>
        <dbReference type="Proteomes" id="UP000823775"/>
    </source>
</evidence>
<sequence length="222" mass="24323">MGEGVLCHAPYGGLDRLKPLNSGGRGGNLHIRAATFNKVLGFPNPPEIALRARDVEGNGQWLMDTLVVESKRPRLLGASLIVKEWRYFPAKSMASLLFPALITMLYEWESVPKETRDDMIECDVPFNPLRVKGRLHITCASQALMPRHWRAVLLYAPSLPVHRGGSGAGSSMLAGPFDMIEAHMVAMREFLGGFLKPPHNGMSSSAISVYLEGLQGEITSLT</sequence>
<dbReference type="Proteomes" id="UP000823775">
    <property type="component" value="Unassembled WGS sequence"/>
</dbReference>
<evidence type="ECO:0000313" key="1">
    <source>
        <dbReference type="EMBL" id="MCE0481228.1"/>
    </source>
</evidence>